<accession>A0A292YE32</accession>
<keyword evidence="3" id="KW-1185">Reference proteome</keyword>
<name>A0A292YE32_9BACL</name>
<dbReference type="RefSeq" id="WP_096182702.1">
    <property type="nucleotide sequence ID" value="NZ_BDUF01000076.1"/>
</dbReference>
<feature type="transmembrane region" description="Helical" evidence="1">
    <location>
        <begin position="161"/>
        <end position="177"/>
    </location>
</feature>
<evidence type="ECO:0000313" key="2">
    <source>
        <dbReference type="EMBL" id="GAX90972.1"/>
    </source>
</evidence>
<dbReference type="AlphaFoldDB" id="A0A292YE32"/>
<proteinExistence type="predicted"/>
<keyword evidence="1" id="KW-1133">Transmembrane helix</keyword>
<evidence type="ECO:0000256" key="1">
    <source>
        <dbReference type="SAM" id="Phobius"/>
    </source>
</evidence>
<protein>
    <submittedName>
        <fullName evidence="2">Uncharacterized protein</fullName>
    </submittedName>
</protein>
<keyword evidence="1" id="KW-0812">Transmembrane</keyword>
<feature type="transmembrane region" description="Helical" evidence="1">
    <location>
        <begin position="131"/>
        <end position="149"/>
    </location>
</feature>
<reference evidence="3" key="1">
    <citation type="submission" date="2017-07" db="EMBL/GenBank/DDBJ databases">
        <title>Draft genome sequence of Effusibacillus lacus strain skLN1.</title>
        <authorList>
            <person name="Watanabe M."/>
            <person name="Kojima H."/>
            <person name="Fukui M."/>
        </authorList>
    </citation>
    <scope>NUCLEOTIDE SEQUENCE [LARGE SCALE GENOMIC DNA]</scope>
    <source>
        <strain evidence="3">skLN1</strain>
    </source>
</reference>
<organism evidence="2 3">
    <name type="scientific">Effusibacillus lacus</name>
    <dbReference type="NCBI Taxonomy" id="1348429"/>
    <lineage>
        <taxon>Bacteria</taxon>
        <taxon>Bacillati</taxon>
        <taxon>Bacillota</taxon>
        <taxon>Bacilli</taxon>
        <taxon>Bacillales</taxon>
        <taxon>Alicyclobacillaceae</taxon>
        <taxon>Effusibacillus</taxon>
    </lineage>
</organism>
<keyword evidence="1" id="KW-0472">Membrane</keyword>
<feature type="transmembrane region" description="Helical" evidence="1">
    <location>
        <begin position="75"/>
        <end position="93"/>
    </location>
</feature>
<dbReference type="Proteomes" id="UP000217785">
    <property type="component" value="Unassembled WGS sequence"/>
</dbReference>
<dbReference type="EMBL" id="BDUF01000076">
    <property type="protein sequence ID" value="GAX90972.1"/>
    <property type="molecule type" value="Genomic_DNA"/>
</dbReference>
<feature type="transmembrane region" description="Helical" evidence="1">
    <location>
        <begin position="105"/>
        <end position="124"/>
    </location>
</feature>
<comment type="caution">
    <text evidence="2">The sequence shown here is derived from an EMBL/GenBank/DDBJ whole genome shotgun (WGS) entry which is preliminary data.</text>
</comment>
<evidence type="ECO:0000313" key="3">
    <source>
        <dbReference type="Proteomes" id="UP000217785"/>
    </source>
</evidence>
<sequence length="187" mass="21707">MNQELLEADQLDRDIELIKQGKSTDISNQEMALVLQSLHRIFTFHVPNQVRNEIRYKLMQTIDLGSKKWLKRLQWSLAAAGIFQLAQFIVPVFLKEQHFISDHMILEYGTLALAVTVSIFLAAFKPQYIHGLLPVLMFYNGVISILFISHLVTTGDIGDEFIHILNLTFLVVIFFFYKKWSRYTSNN</sequence>
<gene>
    <name evidence="2" type="ORF">EFBL_2632</name>
</gene>